<keyword evidence="4" id="KW-1185">Reference proteome</keyword>
<dbReference type="GO" id="GO:0016747">
    <property type="term" value="F:acyltransferase activity, transferring groups other than amino-acyl groups"/>
    <property type="evidence" value="ECO:0007669"/>
    <property type="project" value="InterPro"/>
</dbReference>
<dbReference type="RefSeq" id="WP_081152963.1">
    <property type="nucleotide sequence ID" value="NZ_LVYD01000061.1"/>
</dbReference>
<feature type="transmembrane region" description="Helical" evidence="1">
    <location>
        <begin position="340"/>
        <end position="360"/>
    </location>
</feature>
<evidence type="ECO:0000313" key="4">
    <source>
        <dbReference type="Proteomes" id="UP000192796"/>
    </source>
</evidence>
<feature type="transmembrane region" description="Helical" evidence="1">
    <location>
        <begin position="172"/>
        <end position="189"/>
    </location>
</feature>
<feature type="transmembrane region" description="Helical" evidence="1">
    <location>
        <begin position="204"/>
        <end position="222"/>
    </location>
</feature>
<accession>A0A1V9FQ84</accession>
<keyword evidence="1" id="KW-1133">Transmembrane helix</keyword>
<dbReference type="Proteomes" id="UP000192796">
    <property type="component" value="Unassembled WGS sequence"/>
</dbReference>
<keyword evidence="1" id="KW-0812">Transmembrane</keyword>
<dbReference type="InterPro" id="IPR002656">
    <property type="entry name" value="Acyl_transf_3_dom"/>
</dbReference>
<dbReference type="STRING" id="1703345.A3860_33195"/>
<protein>
    <recommendedName>
        <fullName evidence="2">Acyltransferase 3 domain-containing protein</fullName>
    </recommendedName>
</protein>
<comment type="caution">
    <text evidence="3">The sequence shown here is derived from an EMBL/GenBank/DDBJ whole genome shotgun (WGS) entry which is preliminary data.</text>
</comment>
<feature type="transmembrane region" description="Helical" evidence="1">
    <location>
        <begin position="266"/>
        <end position="285"/>
    </location>
</feature>
<feature type="transmembrane region" description="Helical" evidence="1">
    <location>
        <begin position="12"/>
        <end position="28"/>
    </location>
</feature>
<dbReference type="PANTHER" id="PTHR23028:SF53">
    <property type="entry name" value="ACYL_TRANSF_3 DOMAIN-CONTAINING PROTEIN"/>
    <property type="match status" value="1"/>
</dbReference>
<feature type="transmembrane region" description="Helical" evidence="1">
    <location>
        <begin position="88"/>
        <end position="107"/>
    </location>
</feature>
<dbReference type="Pfam" id="PF01757">
    <property type="entry name" value="Acyl_transf_3"/>
    <property type="match status" value="1"/>
</dbReference>
<evidence type="ECO:0000259" key="2">
    <source>
        <dbReference type="Pfam" id="PF01757"/>
    </source>
</evidence>
<dbReference type="InterPro" id="IPR050879">
    <property type="entry name" value="Acyltransferase_3"/>
</dbReference>
<feature type="transmembrane region" description="Helical" evidence="1">
    <location>
        <begin position="40"/>
        <end position="67"/>
    </location>
</feature>
<feature type="transmembrane region" description="Helical" evidence="1">
    <location>
        <begin position="234"/>
        <end position="254"/>
    </location>
</feature>
<reference evidence="3 4" key="1">
    <citation type="submission" date="2016-03" db="EMBL/GenBank/DDBJ databases">
        <title>Niastella vici sp. nov., isolated from farmland soil.</title>
        <authorList>
            <person name="Chen L."/>
            <person name="Wang D."/>
            <person name="Yang S."/>
            <person name="Wang G."/>
        </authorList>
    </citation>
    <scope>NUCLEOTIDE SEQUENCE [LARGE SCALE GENOMIC DNA]</scope>
    <source>
        <strain evidence="3 4">DJ57</strain>
    </source>
</reference>
<feature type="domain" description="Acyltransferase 3" evidence="2">
    <location>
        <begin position="10"/>
        <end position="357"/>
    </location>
</feature>
<dbReference type="GO" id="GO:0009103">
    <property type="term" value="P:lipopolysaccharide biosynthetic process"/>
    <property type="evidence" value="ECO:0007669"/>
    <property type="project" value="TreeGrafter"/>
</dbReference>
<evidence type="ECO:0000313" key="3">
    <source>
        <dbReference type="EMBL" id="OQP60523.1"/>
    </source>
</evidence>
<dbReference type="EMBL" id="LVYD01000061">
    <property type="protein sequence ID" value="OQP60523.1"/>
    <property type="molecule type" value="Genomic_DNA"/>
</dbReference>
<gene>
    <name evidence="3" type="ORF">A3860_33195</name>
</gene>
<feature type="transmembrane region" description="Helical" evidence="1">
    <location>
        <begin position="145"/>
        <end position="165"/>
    </location>
</feature>
<name>A0A1V9FQ84_9BACT</name>
<dbReference type="AlphaFoldDB" id="A0A1V9FQ84"/>
<organism evidence="3 4">
    <name type="scientific">Niastella vici</name>
    <dbReference type="NCBI Taxonomy" id="1703345"/>
    <lineage>
        <taxon>Bacteria</taxon>
        <taxon>Pseudomonadati</taxon>
        <taxon>Bacteroidota</taxon>
        <taxon>Chitinophagia</taxon>
        <taxon>Chitinophagales</taxon>
        <taxon>Chitinophagaceae</taxon>
        <taxon>Niastella</taxon>
    </lineage>
</organism>
<dbReference type="PANTHER" id="PTHR23028">
    <property type="entry name" value="ACETYLTRANSFERASE"/>
    <property type="match status" value="1"/>
</dbReference>
<dbReference type="GO" id="GO:0016020">
    <property type="term" value="C:membrane"/>
    <property type="evidence" value="ECO:0007669"/>
    <property type="project" value="TreeGrafter"/>
</dbReference>
<evidence type="ECO:0000256" key="1">
    <source>
        <dbReference type="SAM" id="Phobius"/>
    </source>
</evidence>
<feature type="transmembrane region" description="Helical" evidence="1">
    <location>
        <begin position="297"/>
        <end position="320"/>
    </location>
</feature>
<keyword evidence="1" id="KW-0472">Membrane</keyword>
<sequence length="378" mass="43987">MTPIRYYKPELDLLRLCAFLFVFFTHRMDLAPIDSGKYYWGYHISLVGVFGVPLFFFLSAFLITELLTKEQDQFGKISIRAFYIRRILRIWPLYFTFFFGMVLVTHFSHKFGYISPGTQLAFTLFSGNWYITFNDWLPSYPINPLWSISVEEQLYILLPLVVFYAGKRGLKIFSFLALLLAYAAVFYYAQNPTKGFSGQWTNSFVHFQFFAAGILLSVYLKGWQPKWHIASRMVLFTTGLVCWLLASIVCEIHADAPHLSTIPQAVCGWLLILAGVLLFFLSLYGTPSAYLPPALVYLGRISYGMYVFHITMFWFVYEIFKDELASFSKMIGLFDWRNEVGFIIAFAATVIISLLSYRFFEKPFLQLKRQFTFIPSRD</sequence>
<proteinExistence type="predicted"/>